<accession>A0A9P7QQF0</accession>
<proteinExistence type="predicted"/>
<dbReference type="Proteomes" id="UP000699042">
    <property type="component" value="Unassembled WGS sequence"/>
</dbReference>
<sequence>MSHLWRSMGRLISLFMIVRFHQERHTRRS</sequence>
<dbReference type="EMBL" id="JAESDN010000016">
    <property type="protein sequence ID" value="KAG7041105.1"/>
    <property type="molecule type" value="Genomic_DNA"/>
</dbReference>
<evidence type="ECO:0000313" key="1">
    <source>
        <dbReference type="EMBL" id="KAG7041105.1"/>
    </source>
</evidence>
<comment type="caution">
    <text evidence="1">The sequence shown here is derived from an EMBL/GenBank/DDBJ whole genome shotgun (WGS) entry which is preliminary data.</text>
</comment>
<keyword evidence="2" id="KW-1185">Reference proteome</keyword>
<evidence type="ECO:0000313" key="2">
    <source>
        <dbReference type="Proteomes" id="UP000699042"/>
    </source>
</evidence>
<reference evidence="1" key="1">
    <citation type="submission" date="2021-05" db="EMBL/GenBank/DDBJ databases">
        <title>Comparative genomics of three Colletotrichum scovillei strains and genetic complementation revealed genes involved fungal growth and virulence on chili pepper.</title>
        <authorList>
            <person name="Hsieh D.-K."/>
            <person name="Chuang S.-C."/>
            <person name="Chen C.-Y."/>
            <person name="Chao Y.-T."/>
            <person name="Lu M.-Y.J."/>
            <person name="Lee M.-H."/>
            <person name="Shih M.-C."/>
        </authorList>
    </citation>
    <scope>NUCLEOTIDE SEQUENCE</scope>
    <source>
        <strain evidence="1">Coll-153</strain>
    </source>
</reference>
<organism evidence="1 2">
    <name type="scientific">Colletotrichum scovillei</name>
    <dbReference type="NCBI Taxonomy" id="1209932"/>
    <lineage>
        <taxon>Eukaryota</taxon>
        <taxon>Fungi</taxon>
        <taxon>Dikarya</taxon>
        <taxon>Ascomycota</taxon>
        <taxon>Pezizomycotina</taxon>
        <taxon>Sordariomycetes</taxon>
        <taxon>Hypocreomycetidae</taxon>
        <taxon>Glomerellales</taxon>
        <taxon>Glomerellaceae</taxon>
        <taxon>Colletotrichum</taxon>
        <taxon>Colletotrichum acutatum species complex</taxon>
    </lineage>
</organism>
<name>A0A9P7QQF0_9PEZI</name>
<gene>
    <name evidence="1" type="ORF">JMJ77_008810</name>
</gene>
<dbReference type="AlphaFoldDB" id="A0A9P7QQF0"/>
<protein>
    <submittedName>
        <fullName evidence="1">Uncharacterized protein</fullName>
    </submittedName>
</protein>